<evidence type="ECO:0000256" key="2">
    <source>
        <dbReference type="SAM" id="SignalP"/>
    </source>
</evidence>
<organism evidence="4 5">
    <name type="scientific">Coprinopsis cinerea (strain Okayama-7 / 130 / ATCC MYA-4618 / FGSC 9003)</name>
    <name type="common">Inky cap fungus</name>
    <name type="synonym">Hormographiella aspergillata</name>
    <dbReference type="NCBI Taxonomy" id="240176"/>
    <lineage>
        <taxon>Eukaryota</taxon>
        <taxon>Fungi</taxon>
        <taxon>Dikarya</taxon>
        <taxon>Basidiomycota</taxon>
        <taxon>Agaricomycotina</taxon>
        <taxon>Agaricomycetes</taxon>
        <taxon>Agaricomycetidae</taxon>
        <taxon>Agaricales</taxon>
        <taxon>Agaricineae</taxon>
        <taxon>Psathyrellaceae</taxon>
        <taxon>Coprinopsis</taxon>
    </lineage>
</organism>
<evidence type="ECO:0000259" key="3">
    <source>
        <dbReference type="Pfam" id="PF01693"/>
    </source>
</evidence>
<feature type="compositionally biased region" description="Low complexity" evidence="1">
    <location>
        <begin position="61"/>
        <end position="87"/>
    </location>
</feature>
<dbReference type="SUPFAM" id="SSF55658">
    <property type="entry name" value="L9 N-domain-like"/>
    <property type="match status" value="1"/>
</dbReference>
<proteinExistence type="predicted"/>
<reference evidence="4 5" key="1">
    <citation type="journal article" date="2010" name="Proc. Natl. Acad. Sci. U.S.A.">
        <title>Insights into evolution of multicellular fungi from the assembled chromosomes of the mushroom Coprinopsis cinerea (Coprinus cinereus).</title>
        <authorList>
            <person name="Stajich J.E."/>
            <person name="Wilke S.K."/>
            <person name="Ahren D."/>
            <person name="Au C.H."/>
            <person name="Birren B.W."/>
            <person name="Borodovsky M."/>
            <person name="Burns C."/>
            <person name="Canback B."/>
            <person name="Casselton L.A."/>
            <person name="Cheng C.K."/>
            <person name="Deng J."/>
            <person name="Dietrich F.S."/>
            <person name="Fargo D.C."/>
            <person name="Farman M.L."/>
            <person name="Gathman A.C."/>
            <person name="Goldberg J."/>
            <person name="Guigo R."/>
            <person name="Hoegger P.J."/>
            <person name="Hooker J.B."/>
            <person name="Huggins A."/>
            <person name="James T.Y."/>
            <person name="Kamada T."/>
            <person name="Kilaru S."/>
            <person name="Kodira C."/>
            <person name="Kues U."/>
            <person name="Kupfer D."/>
            <person name="Kwan H.S."/>
            <person name="Lomsadze A."/>
            <person name="Li W."/>
            <person name="Lilly W.W."/>
            <person name="Ma L.J."/>
            <person name="Mackey A.J."/>
            <person name="Manning G."/>
            <person name="Martin F."/>
            <person name="Muraguchi H."/>
            <person name="Natvig D.O."/>
            <person name="Palmerini H."/>
            <person name="Ramesh M.A."/>
            <person name="Rehmeyer C.J."/>
            <person name="Roe B.A."/>
            <person name="Shenoy N."/>
            <person name="Stanke M."/>
            <person name="Ter-Hovhannisyan V."/>
            <person name="Tunlid A."/>
            <person name="Velagapudi R."/>
            <person name="Vision T.J."/>
            <person name="Zeng Q."/>
            <person name="Zolan M.E."/>
            <person name="Pukkila P.J."/>
        </authorList>
    </citation>
    <scope>NUCLEOTIDE SEQUENCE [LARGE SCALE GENOMIC DNA]</scope>
    <source>
        <strain evidence="5">Okayama-7 / 130 / ATCC MYA-4618 / FGSC 9003</strain>
    </source>
</reference>
<feature type="region of interest" description="Disordered" evidence="1">
    <location>
        <begin position="56"/>
        <end position="88"/>
    </location>
</feature>
<accession>A8P364</accession>
<feature type="domain" description="Ribonuclease H1 N-terminal" evidence="3">
    <location>
        <begin position="130"/>
        <end position="169"/>
    </location>
</feature>
<name>A8P364_COPC7</name>
<dbReference type="Pfam" id="PF01693">
    <property type="entry name" value="Cauli_VI"/>
    <property type="match status" value="1"/>
</dbReference>
<evidence type="ECO:0000256" key="1">
    <source>
        <dbReference type="SAM" id="MobiDB-lite"/>
    </source>
</evidence>
<dbReference type="InterPro" id="IPR011320">
    <property type="entry name" value="RNase_H1_N"/>
</dbReference>
<dbReference type="KEGG" id="cci:CC1G_12406"/>
<dbReference type="AlphaFoldDB" id="A8P364"/>
<gene>
    <name evidence="4" type="ORF">CC1G_12406</name>
</gene>
<dbReference type="InParanoid" id="A8P364"/>
<feature type="chain" id="PRO_5002727628" description="Ribonuclease H1 N-terminal domain-containing protein" evidence="2">
    <location>
        <begin position="20"/>
        <end position="224"/>
    </location>
</feature>
<dbReference type="GeneID" id="6015071"/>
<sequence length="224" mass="24228">MSQVDLVTALLAASTALLAQRVSQPPDSADNTAPNSASQETLLAVLNALQATAGQTQPVGALPTTTPSTDDAPAADAQAADAPTPIDNVPDGRGTSVYIAHPQGDIGNVTGFACARCHTYNLFQDSRKTWYCILVGKRVGVYRGYHRIHDWVNGYRGNVFTKHRTLKEALRTWADAYTLSLIAFPPLHVRDITLPDPDFFGEAMVPPYRGEVDEPEYISESESD</sequence>
<keyword evidence="5" id="KW-1185">Reference proteome</keyword>
<feature type="signal peptide" evidence="2">
    <location>
        <begin position="1"/>
        <end position="19"/>
    </location>
</feature>
<protein>
    <recommendedName>
        <fullName evidence="3">Ribonuclease H1 N-terminal domain-containing protein</fullName>
    </recommendedName>
</protein>
<comment type="caution">
    <text evidence="4">The sequence shown here is derived from an EMBL/GenBank/DDBJ whole genome shotgun (WGS) entry which is preliminary data.</text>
</comment>
<dbReference type="InterPro" id="IPR009027">
    <property type="entry name" value="Ribosomal_bL9/RNase_H1_N"/>
</dbReference>
<dbReference type="EMBL" id="AACS02000004">
    <property type="protein sequence ID" value="EAU83345.1"/>
    <property type="molecule type" value="Genomic_DNA"/>
</dbReference>
<dbReference type="RefSeq" id="XP_001838482.1">
    <property type="nucleotide sequence ID" value="XM_001838430.1"/>
</dbReference>
<keyword evidence="2" id="KW-0732">Signal</keyword>
<dbReference type="VEuPathDB" id="FungiDB:CC1G_12406"/>
<evidence type="ECO:0000313" key="5">
    <source>
        <dbReference type="Proteomes" id="UP000001861"/>
    </source>
</evidence>
<dbReference type="Proteomes" id="UP000001861">
    <property type="component" value="Unassembled WGS sequence"/>
</dbReference>
<evidence type="ECO:0000313" key="4">
    <source>
        <dbReference type="EMBL" id="EAU83345.1"/>
    </source>
</evidence>